<accession>A0A9W8R927</accession>
<comment type="caution">
    <text evidence="9">The sequence shown here is derived from an EMBL/GenBank/DDBJ whole genome shotgun (WGS) entry which is preliminary data.</text>
</comment>
<keyword evidence="7" id="KW-1133">Transmembrane helix</keyword>
<keyword evidence="4" id="KW-0560">Oxidoreductase</keyword>
<evidence type="ECO:0000256" key="1">
    <source>
        <dbReference type="ARBA" id="ARBA00001974"/>
    </source>
</evidence>
<dbReference type="GO" id="GO:0071949">
    <property type="term" value="F:FAD binding"/>
    <property type="evidence" value="ECO:0007669"/>
    <property type="project" value="InterPro"/>
</dbReference>
<gene>
    <name evidence="9" type="ORF">NW755_005604</name>
</gene>
<evidence type="ECO:0000313" key="10">
    <source>
        <dbReference type="Proteomes" id="UP001152087"/>
    </source>
</evidence>
<dbReference type="InterPro" id="IPR002938">
    <property type="entry name" value="FAD-bd"/>
</dbReference>
<feature type="transmembrane region" description="Helical" evidence="7">
    <location>
        <begin position="6"/>
        <end position="24"/>
    </location>
</feature>
<evidence type="ECO:0000259" key="8">
    <source>
        <dbReference type="Pfam" id="PF01494"/>
    </source>
</evidence>
<name>A0A9W8R927_9HYPO</name>
<proteinExistence type="predicted"/>
<dbReference type="Pfam" id="PF01494">
    <property type="entry name" value="FAD_binding_3"/>
    <property type="match status" value="1"/>
</dbReference>
<keyword evidence="7" id="KW-0472">Membrane</keyword>
<organism evidence="9 10">
    <name type="scientific">Fusarium falciforme</name>
    <dbReference type="NCBI Taxonomy" id="195108"/>
    <lineage>
        <taxon>Eukaryota</taxon>
        <taxon>Fungi</taxon>
        <taxon>Dikarya</taxon>
        <taxon>Ascomycota</taxon>
        <taxon>Pezizomycotina</taxon>
        <taxon>Sordariomycetes</taxon>
        <taxon>Hypocreomycetidae</taxon>
        <taxon>Hypocreales</taxon>
        <taxon>Nectriaceae</taxon>
        <taxon>Fusarium</taxon>
        <taxon>Fusarium solani species complex</taxon>
    </lineage>
</organism>
<protein>
    <recommendedName>
        <fullName evidence="8">FAD-binding domain-containing protein</fullName>
    </recommendedName>
</protein>
<dbReference type="PANTHER" id="PTHR47178:SF2">
    <property type="entry name" value="FAD-BINDING DOMAIN-CONTAINING PROTEIN"/>
    <property type="match status" value="1"/>
</dbReference>
<evidence type="ECO:0000313" key="9">
    <source>
        <dbReference type="EMBL" id="KAJ4189600.1"/>
    </source>
</evidence>
<dbReference type="PANTHER" id="PTHR47178">
    <property type="entry name" value="MONOOXYGENASE, FAD-BINDING"/>
    <property type="match status" value="1"/>
</dbReference>
<comment type="cofactor">
    <cofactor evidence="1">
        <name>FAD</name>
        <dbReference type="ChEBI" id="CHEBI:57692"/>
    </cofactor>
</comment>
<dbReference type="Proteomes" id="UP001152087">
    <property type="component" value="Unassembled WGS sequence"/>
</dbReference>
<reference evidence="9" key="1">
    <citation type="submission" date="2022-09" db="EMBL/GenBank/DDBJ databases">
        <title>Fusarium specimens isolated from Avocado Roots.</title>
        <authorList>
            <person name="Stajich J."/>
            <person name="Roper C."/>
            <person name="Heimlech-Rivalta G."/>
        </authorList>
    </citation>
    <scope>NUCLEOTIDE SEQUENCE</scope>
    <source>
        <strain evidence="9">A02</strain>
    </source>
</reference>
<feature type="compositionally biased region" description="Basic and acidic residues" evidence="6">
    <location>
        <begin position="395"/>
        <end position="421"/>
    </location>
</feature>
<dbReference type="EMBL" id="JAOQAV010000012">
    <property type="protein sequence ID" value="KAJ4189600.1"/>
    <property type="molecule type" value="Genomic_DNA"/>
</dbReference>
<feature type="region of interest" description="Disordered" evidence="6">
    <location>
        <begin position="394"/>
        <end position="428"/>
    </location>
</feature>
<evidence type="ECO:0000256" key="5">
    <source>
        <dbReference type="ARBA" id="ARBA00023033"/>
    </source>
</evidence>
<keyword evidence="10" id="KW-1185">Reference proteome</keyword>
<evidence type="ECO:0000256" key="2">
    <source>
        <dbReference type="ARBA" id="ARBA00022630"/>
    </source>
</evidence>
<keyword evidence="3" id="KW-0274">FAD</keyword>
<evidence type="ECO:0000256" key="6">
    <source>
        <dbReference type="SAM" id="MobiDB-lite"/>
    </source>
</evidence>
<dbReference type="PRINTS" id="PR00420">
    <property type="entry name" value="RNGMNOXGNASE"/>
</dbReference>
<evidence type="ECO:0000256" key="4">
    <source>
        <dbReference type="ARBA" id="ARBA00023002"/>
    </source>
</evidence>
<dbReference type="Gene3D" id="3.50.50.60">
    <property type="entry name" value="FAD/NAD(P)-binding domain"/>
    <property type="match status" value="1"/>
</dbReference>
<sequence>MADKDLHVIIIGAGITGLIVAQGLKRLGIRYSIFEKEVCLNYRSNEWTMAIHWALDRLENIVPPKVFSQIPLISCNPAVPVDAGGLYPIIQAETGNLLTGVSYEKGLRVSRSRMRALCAEGIEVQYGKNLVDVAFNESGQGVIASFTDGTIVSGSIIVGADGPRSKVREFAMGSAEEAAVSKFPIFHTNMTVCYNDAEKAKYVRRDYPTSFLALSNQSFHAFQSISNMPDGPDHPESWIFHMAMAWMGDSNHKLTYPERLALLKERAAGMGEPARSAFLWLPENTEVHKADISYWITKPWNNHDGRITLIGDAAHPMPPYRGQGLNHCICDTSYLMAGLEGVFRGDTELSDAIKIYEADVIPRGQEEVKCSVENGYMLHDWKKVEASPVFTRGFKPMEGHDSEPKEQENLGEKLKEAEETKMAISTEV</sequence>
<keyword evidence="7" id="KW-0812">Transmembrane</keyword>
<feature type="domain" description="FAD-binding" evidence="8">
    <location>
        <begin position="116"/>
        <end position="366"/>
    </location>
</feature>
<dbReference type="InterPro" id="IPR036188">
    <property type="entry name" value="FAD/NAD-bd_sf"/>
</dbReference>
<evidence type="ECO:0000256" key="7">
    <source>
        <dbReference type="SAM" id="Phobius"/>
    </source>
</evidence>
<dbReference type="SUPFAM" id="SSF51905">
    <property type="entry name" value="FAD/NAD(P)-binding domain"/>
    <property type="match status" value="1"/>
</dbReference>
<keyword evidence="2" id="KW-0285">Flavoprotein</keyword>
<dbReference type="AlphaFoldDB" id="A0A9W8R927"/>
<evidence type="ECO:0000256" key="3">
    <source>
        <dbReference type="ARBA" id="ARBA00022827"/>
    </source>
</evidence>
<dbReference type="GO" id="GO:0004497">
    <property type="term" value="F:monooxygenase activity"/>
    <property type="evidence" value="ECO:0007669"/>
    <property type="project" value="UniProtKB-KW"/>
</dbReference>
<keyword evidence="5" id="KW-0503">Monooxygenase</keyword>